<protein>
    <submittedName>
        <fullName evidence="1">Uncharacterized protein</fullName>
    </submittedName>
</protein>
<organism evidence="1 2">
    <name type="scientific">Arthrobacter methylotrophus</name>
    <dbReference type="NCBI Taxonomy" id="121291"/>
    <lineage>
        <taxon>Bacteria</taxon>
        <taxon>Bacillati</taxon>
        <taxon>Actinomycetota</taxon>
        <taxon>Actinomycetes</taxon>
        <taxon>Micrococcales</taxon>
        <taxon>Micrococcaceae</taxon>
        <taxon>Arthrobacter</taxon>
    </lineage>
</organism>
<dbReference type="RefSeq" id="WP_345046761.1">
    <property type="nucleotide sequence ID" value="NZ_BAABED010000001.1"/>
</dbReference>
<comment type="caution">
    <text evidence="1">The sequence shown here is derived from an EMBL/GenBank/DDBJ whole genome shotgun (WGS) entry which is preliminary data.</text>
</comment>
<proteinExistence type="predicted"/>
<sequence>MGILRWLFEAQIPVAGSVIVLREVPGNISDWAISKVRIAGVFS</sequence>
<keyword evidence="2" id="KW-1185">Reference proteome</keyword>
<reference evidence="1 2" key="1">
    <citation type="submission" date="2024-09" db="EMBL/GenBank/DDBJ databases">
        <authorList>
            <person name="Sun Q."/>
            <person name="Mori K."/>
        </authorList>
    </citation>
    <scope>NUCLEOTIDE SEQUENCE [LARGE SCALE GENOMIC DNA]</scope>
    <source>
        <strain evidence="1 2">JCM 13519</strain>
    </source>
</reference>
<gene>
    <name evidence="1" type="ORF">ACFFPI_15275</name>
</gene>
<evidence type="ECO:0000313" key="1">
    <source>
        <dbReference type="EMBL" id="MFB9715466.1"/>
    </source>
</evidence>
<name>A0ABV5UTE1_9MICC</name>
<evidence type="ECO:0000313" key="2">
    <source>
        <dbReference type="Proteomes" id="UP001589536"/>
    </source>
</evidence>
<accession>A0ABV5UTE1</accession>
<dbReference type="EMBL" id="JBHMBH010000031">
    <property type="protein sequence ID" value="MFB9715466.1"/>
    <property type="molecule type" value="Genomic_DNA"/>
</dbReference>
<dbReference type="Proteomes" id="UP001589536">
    <property type="component" value="Unassembled WGS sequence"/>
</dbReference>